<evidence type="ECO:0000313" key="3">
    <source>
        <dbReference type="EMBL" id="GAA4324395.1"/>
    </source>
</evidence>
<feature type="signal peptide" evidence="2">
    <location>
        <begin position="1"/>
        <end position="18"/>
    </location>
</feature>
<keyword evidence="4" id="KW-1185">Reference proteome</keyword>
<dbReference type="Pfam" id="PF09935">
    <property type="entry name" value="DUF2167"/>
    <property type="match status" value="1"/>
</dbReference>
<keyword evidence="2" id="KW-0732">Signal</keyword>
<proteinExistence type="predicted"/>
<evidence type="ECO:0000256" key="2">
    <source>
        <dbReference type="SAM" id="SignalP"/>
    </source>
</evidence>
<feature type="chain" id="PRO_5045595687" evidence="2">
    <location>
        <begin position="19"/>
        <end position="317"/>
    </location>
</feature>
<feature type="transmembrane region" description="Helical" evidence="1">
    <location>
        <begin position="272"/>
        <end position="291"/>
    </location>
</feature>
<accession>A0ABP8GHA3</accession>
<gene>
    <name evidence="3" type="ORF">GCM10023184_11740</name>
</gene>
<keyword evidence="1" id="KW-0472">Membrane</keyword>
<protein>
    <submittedName>
        <fullName evidence="3">DUF2167 domain-containing protein</fullName>
    </submittedName>
</protein>
<evidence type="ECO:0000256" key="1">
    <source>
        <dbReference type="SAM" id="Phobius"/>
    </source>
</evidence>
<keyword evidence="1" id="KW-0812">Transmembrane</keyword>
<organism evidence="3 4">
    <name type="scientific">Flaviaesturariibacter amylovorans</name>
    <dbReference type="NCBI Taxonomy" id="1084520"/>
    <lineage>
        <taxon>Bacteria</taxon>
        <taxon>Pseudomonadati</taxon>
        <taxon>Bacteroidota</taxon>
        <taxon>Chitinophagia</taxon>
        <taxon>Chitinophagales</taxon>
        <taxon>Chitinophagaceae</taxon>
        <taxon>Flaviaestuariibacter</taxon>
    </lineage>
</organism>
<evidence type="ECO:0000313" key="4">
    <source>
        <dbReference type="Proteomes" id="UP001501725"/>
    </source>
</evidence>
<keyword evidence="1" id="KW-1133">Transmembrane helix</keyword>
<dbReference type="InterPro" id="IPR018682">
    <property type="entry name" value="DUF2167_membr"/>
</dbReference>
<comment type="caution">
    <text evidence="3">The sequence shown here is derived from an EMBL/GenBank/DDBJ whole genome shotgun (WGS) entry which is preliminary data.</text>
</comment>
<dbReference type="EMBL" id="BAABGY010000005">
    <property type="protein sequence ID" value="GAA4324395.1"/>
    <property type="molecule type" value="Genomic_DNA"/>
</dbReference>
<dbReference type="RefSeq" id="WP_345254177.1">
    <property type="nucleotide sequence ID" value="NZ_BAABGY010000005.1"/>
</dbReference>
<name>A0ABP8GHA3_9BACT</name>
<dbReference type="Proteomes" id="UP001501725">
    <property type="component" value="Unassembled WGS sequence"/>
</dbReference>
<sequence length="317" mass="34804">MRTLCLSVLLLAALVVRAGDPTDSLKREQAAMAEQLRAVDSIEKSLHYKTGTVVVGSNLATLNLPAGFKFLDSTEARLIIEDIWGNPKGQKALGLIVPANTGAVLADYAFVVEYEAMGFVKDDDADKINYDDLLIELKKDAVAGNEERKRLGMESMDLVGWAAKPYYNKEQKILYWAKEFKVEGKEENTLNYDIRVLGRRGVLVLQAVSGMSQIDSVNKQIPSIIAMAQFNQGERYADFDSKTDDIAAWTIGGLVAGKVLAKAGFFAVIMKFLKFIIAGVVLAGGAIFRFFTGRKKQEEEPAYEPATPAVPQEEPAQ</sequence>
<reference evidence="4" key="1">
    <citation type="journal article" date="2019" name="Int. J. Syst. Evol. Microbiol.">
        <title>The Global Catalogue of Microorganisms (GCM) 10K type strain sequencing project: providing services to taxonomists for standard genome sequencing and annotation.</title>
        <authorList>
            <consortium name="The Broad Institute Genomics Platform"/>
            <consortium name="The Broad Institute Genome Sequencing Center for Infectious Disease"/>
            <person name="Wu L."/>
            <person name="Ma J."/>
        </authorList>
    </citation>
    <scope>NUCLEOTIDE SEQUENCE [LARGE SCALE GENOMIC DNA]</scope>
    <source>
        <strain evidence="4">JCM 17919</strain>
    </source>
</reference>